<gene>
    <name evidence="1" type="ORF">X271_00112</name>
</gene>
<proteinExistence type="predicted"/>
<dbReference type="STRING" id="1427984.X271_00112"/>
<dbReference type="Proteomes" id="UP000019450">
    <property type="component" value="Chromosome"/>
</dbReference>
<sequence length="113" mass="13510">MIFISYLLKLYNLFIMNISSEIKNLEELAMIKLSNQEKKKFIEDLSVFKKSLIAFEEIIDFNKKFANREFINEINVSDLRDDIEENLSEEDLKILYENSKNFKSNLFVIKKKD</sequence>
<evidence type="ECO:0000313" key="2">
    <source>
        <dbReference type="Proteomes" id="UP000019450"/>
    </source>
</evidence>
<dbReference type="HOGENOM" id="CLU_2128923_0_0_14"/>
<protein>
    <recommendedName>
        <fullName evidence="3">Glutamyl-tRNA(Gln) amidotransferase subunit C</fullName>
    </recommendedName>
</protein>
<dbReference type="AlphaFoldDB" id="W8GMG9"/>
<dbReference type="Gene3D" id="1.10.20.60">
    <property type="entry name" value="Glu-tRNAGln amidotransferase C subunit, N-terminal domain"/>
    <property type="match status" value="1"/>
</dbReference>
<accession>W8GMG9</accession>
<evidence type="ECO:0000313" key="1">
    <source>
        <dbReference type="EMBL" id="AHK22221.1"/>
    </source>
</evidence>
<dbReference type="EMBL" id="CP006932">
    <property type="protein sequence ID" value="AHK22221.1"/>
    <property type="molecule type" value="Genomic_DNA"/>
</dbReference>
<name>W8GMG9_9MOLU</name>
<organism evidence="1 2">
    <name type="scientific">Candidatus Hepatoplasma crinochetorum Av</name>
    <dbReference type="NCBI Taxonomy" id="1427984"/>
    <lineage>
        <taxon>Bacteria</taxon>
        <taxon>Bacillati</taxon>
        <taxon>Mycoplasmatota</taxon>
        <taxon>Mollicutes</taxon>
        <taxon>Candidatus Hepatoplasmataceae</taxon>
        <taxon>Candidatus Hepatoplasma</taxon>
    </lineage>
</organism>
<evidence type="ECO:0008006" key="3">
    <source>
        <dbReference type="Google" id="ProtNLM"/>
    </source>
</evidence>
<dbReference type="KEGG" id="hcr:X271_00112"/>
<reference evidence="1 2" key="1">
    <citation type="journal article" date="2014" name="Genome Biol. Evol.">
        <title>Phylogenomics of "Candidatus Hepatoplasma crinochetorum," a Lineage of Mollicutes Associated with Noninsect Arthropods.</title>
        <authorList>
            <person name="Leclercq S."/>
            <person name="Dittmer J."/>
            <person name="Bouchon D."/>
            <person name="Cordaux R."/>
        </authorList>
    </citation>
    <scope>NUCLEOTIDE SEQUENCE [LARGE SCALE GENOMIC DNA]</scope>
    <source>
        <strain evidence="1 2">Av</strain>
    </source>
</reference>
<keyword evidence="2" id="KW-1185">Reference proteome</keyword>